<feature type="region of interest" description="Disordered" evidence="2">
    <location>
        <begin position="390"/>
        <end position="415"/>
    </location>
</feature>
<dbReference type="HOGENOM" id="CLU_662370_0_0_1"/>
<accession>V2Y450</accession>
<sequence length="415" mass="46085">MITVKDEDGNITMTSPPLISTPINDQCPNHLEYEQREAVAFNTLWDNIKNPSSMGFSSGGKTSAELWLWINTEYHMISCLTHKSKEEKWQELEEANAALTAHATSASTSASKQCKGLHNPDLKCSNTKCRKVGHIIDDCFEERGSKQSQYPDWWKGKKQVAPPSANAANHYAMTARIVEALTVTESNPKDGSHILADSRALAHFFHDKSTFCSYSKHSGTAGSSSKQGTQFIIEGMLEAALEEGLYVITGVPATAVHSAMAAHTLPNDPQYLHQAAAHIMPKRLELGAKVLDGMPEIEPGLRGRLPTCQDCKEENTNKQPRPERPDMVTESNFWWFIDLWGPSRVISVGGNLYGLFGVDEFTGRKFFEALKNRQAATVLDKLEPLRIQSETQTENKLKRIRSDNASELHSNLAKS</sequence>
<keyword evidence="5" id="KW-1185">Reference proteome</keyword>
<dbReference type="AlphaFoldDB" id="V2Y450"/>
<dbReference type="GO" id="GO:0003723">
    <property type="term" value="F:RNA binding"/>
    <property type="evidence" value="ECO:0007669"/>
    <property type="project" value="UniProtKB-KW"/>
</dbReference>
<name>V2Y450_MONRO</name>
<dbReference type="GO" id="GO:0015074">
    <property type="term" value="P:DNA integration"/>
    <property type="evidence" value="ECO:0007669"/>
    <property type="project" value="InterPro"/>
</dbReference>
<dbReference type="PROSITE" id="PS50994">
    <property type="entry name" value="INTEGRASE"/>
    <property type="match status" value="1"/>
</dbReference>
<gene>
    <name evidence="4" type="ORF">Moror_4960</name>
</gene>
<feature type="domain" description="Integrase catalytic" evidence="3">
    <location>
        <begin position="321"/>
        <end position="415"/>
    </location>
</feature>
<dbReference type="InterPro" id="IPR036397">
    <property type="entry name" value="RNaseH_sf"/>
</dbReference>
<dbReference type="EMBL" id="AWSO01000934">
    <property type="protein sequence ID" value="ESK86409.1"/>
    <property type="molecule type" value="Genomic_DNA"/>
</dbReference>
<organism evidence="4 5">
    <name type="scientific">Moniliophthora roreri (strain MCA 2997)</name>
    <name type="common">Cocoa frosty pod rot fungus</name>
    <name type="synonym">Crinipellis roreri</name>
    <dbReference type="NCBI Taxonomy" id="1381753"/>
    <lineage>
        <taxon>Eukaryota</taxon>
        <taxon>Fungi</taxon>
        <taxon>Dikarya</taxon>
        <taxon>Basidiomycota</taxon>
        <taxon>Agaricomycotina</taxon>
        <taxon>Agaricomycetes</taxon>
        <taxon>Agaricomycetidae</taxon>
        <taxon>Agaricales</taxon>
        <taxon>Marasmiineae</taxon>
        <taxon>Marasmiaceae</taxon>
        <taxon>Moniliophthora</taxon>
    </lineage>
</organism>
<protein>
    <submittedName>
        <fullName evidence="4">Retrovirus-related pol polyprotein</fullName>
    </submittedName>
</protein>
<dbReference type="SUPFAM" id="SSF53098">
    <property type="entry name" value="Ribonuclease H-like"/>
    <property type="match status" value="1"/>
</dbReference>
<evidence type="ECO:0000313" key="4">
    <source>
        <dbReference type="EMBL" id="ESK86409.1"/>
    </source>
</evidence>
<reference evidence="4 5" key="1">
    <citation type="journal article" date="2014" name="BMC Genomics">
        <title>Genome and secretome analysis of the hemibiotrophic fungal pathogen, Moniliophthora roreri, which causes frosty pod rot disease of cacao: mechanisms of the biotrophic and necrotrophic phases.</title>
        <authorList>
            <person name="Meinhardt L.W."/>
            <person name="Costa G.G.L."/>
            <person name="Thomazella D.P.T."/>
            <person name="Teixeira P.J.P.L."/>
            <person name="Carazzolle M.F."/>
            <person name="Schuster S.C."/>
            <person name="Carlson J.E."/>
            <person name="Guiltinan M.J."/>
            <person name="Mieczkowski P."/>
            <person name="Farmer A."/>
            <person name="Ramaraj T."/>
            <person name="Crozier J."/>
            <person name="Davis R.E."/>
            <person name="Shao J."/>
            <person name="Melnick R.L."/>
            <person name="Pereira G.A.G."/>
            <person name="Bailey B.A."/>
        </authorList>
    </citation>
    <scope>NUCLEOTIDE SEQUENCE [LARGE SCALE GENOMIC DNA]</scope>
    <source>
        <strain evidence="4 5">MCA 2997</strain>
    </source>
</reference>
<evidence type="ECO:0000313" key="5">
    <source>
        <dbReference type="Proteomes" id="UP000017559"/>
    </source>
</evidence>
<proteinExistence type="predicted"/>
<feature type="compositionally biased region" description="Basic and acidic residues" evidence="2">
    <location>
        <begin position="393"/>
        <end position="406"/>
    </location>
</feature>
<dbReference type="InterPro" id="IPR001584">
    <property type="entry name" value="Integrase_cat-core"/>
</dbReference>
<dbReference type="Proteomes" id="UP000017559">
    <property type="component" value="Unassembled WGS sequence"/>
</dbReference>
<evidence type="ECO:0000256" key="1">
    <source>
        <dbReference type="ARBA" id="ARBA00022884"/>
    </source>
</evidence>
<dbReference type="Gene3D" id="3.30.420.10">
    <property type="entry name" value="Ribonuclease H-like superfamily/Ribonuclease H"/>
    <property type="match status" value="1"/>
</dbReference>
<dbReference type="KEGG" id="mrr:Moror_4960"/>
<comment type="caution">
    <text evidence="4">The sequence shown here is derived from an EMBL/GenBank/DDBJ whole genome shotgun (WGS) entry which is preliminary data.</text>
</comment>
<dbReference type="InterPro" id="IPR012337">
    <property type="entry name" value="RNaseH-like_sf"/>
</dbReference>
<evidence type="ECO:0000256" key="2">
    <source>
        <dbReference type="SAM" id="MobiDB-lite"/>
    </source>
</evidence>
<evidence type="ECO:0000259" key="3">
    <source>
        <dbReference type="PROSITE" id="PS50994"/>
    </source>
</evidence>
<dbReference type="GO" id="GO:0005634">
    <property type="term" value="C:nucleus"/>
    <property type="evidence" value="ECO:0007669"/>
    <property type="project" value="UniProtKB-ARBA"/>
</dbReference>
<keyword evidence="1" id="KW-0694">RNA-binding</keyword>
<dbReference type="OrthoDB" id="7691805at2759"/>